<feature type="region of interest" description="Disordered" evidence="1">
    <location>
        <begin position="144"/>
        <end position="177"/>
    </location>
</feature>
<evidence type="ECO:0000313" key="3">
    <source>
        <dbReference type="Proteomes" id="UP000014500"/>
    </source>
</evidence>
<sequence>MGPVLRRICATDKRINIYLKLISQSSNSCAKDVSNCQCKNTTIKWEKPGLFSTVAIYAIMKPHACPACELTCEVTPEKNLSNVVCVLILVAKEYNLCGLESRHSWGAKFCPVGTGVRTKVICPDYTGSCDWRFTYAVPVRSRHSADRKPVQSGHNGLGPNPAMQKYLCSPGKNGLSR</sequence>
<evidence type="ECO:0000256" key="1">
    <source>
        <dbReference type="SAM" id="MobiDB-lite"/>
    </source>
</evidence>
<proteinExistence type="predicted"/>
<organism evidence="2 3">
    <name type="scientific">Strigamia maritima</name>
    <name type="common">European centipede</name>
    <name type="synonym">Geophilus maritimus</name>
    <dbReference type="NCBI Taxonomy" id="126957"/>
    <lineage>
        <taxon>Eukaryota</taxon>
        <taxon>Metazoa</taxon>
        <taxon>Ecdysozoa</taxon>
        <taxon>Arthropoda</taxon>
        <taxon>Myriapoda</taxon>
        <taxon>Chilopoda</taxon>
        <taxon>Pleurostigmophora</taxon>
        <taxon>Geophilomorpha</taxon>
        <taxon>Linotaeniidae</taxon>
        <taxon>Strigamia</taxon>
    </lineage>
</organism>
<accession>T1IH01</accession>
<dbReference type="EMBL" id="JH429682">
    <property type="status" value="NOT_ANNOTATED_CDS"/>
    <property type="molecule type" value="Genomic_DNA"/>
</dbReference>
<reference evidence="2" key="2">
    <citation type="submission" date="2015-02" db="UniProtKB">
        <authorList>
            <consortium name="EnsemblMetazoa"/>
        </authorList>
    </citation>
    <scope>IDENTIFICATION</scope>
</reference>
<reference evidence="3" key="1">
    <citation type="submission" date="2011-05" db="EMBL/GenBank/DDBJ databases">
        <authorList>
            <person name="Richards S.R."/>
            <person name="Qu J."/>
            <person name="Jiang H."/>
            <person name="Jhangiani S.N."/>
            <person name="Agravi P."/>
            <person name="Goodspeed R."/>
            <person name="Gross S."/>
            <person name="Mandapat C."/>
            <person name="Jackson L."/>
            <person name="Mathew T."/>
            <person name="Pu L."/>
            <person name="Thornton R."/>
            <person name="Saada N."/>
            <person name="Wilczek-Boney K.B."/>
            <person name="Lee S."/>
            <person name="Kovar C."/>
            <person name="Wu Y."/>
            <person name="Scherer S.E."/>
            <person name="Worley K.C."/>
            <person name="Muzny D.M."/>
            <person name="Gibbs R."/>
        </authorList>
    </citation>
    <scope>NUCLEOTIDE SEQUENCE</scope>
    <source>
        <strain evidence="3">Brora</strain>
    </source>
</reference>
<dbReference type="EnsemblMetazoa" id="SMAR000104-RA">
    <property type="protein sequence ID" value="SMAR000104-PA"/>
    <property type="gene ID" value="SMAR000104"/>
</dbReference>
<keyword evidence="3" id="KW-1185">Reference proteome</keyword>
<dbReference type="Proteomes" id="UP000014500">
    <property type="component" value="Unassembled WGS sequence"/>
</dbReference>
<name>T1IH01_STRMM</name>
<dbReference type="AlphaFoldDB" id="T1IH01"/>
<evidence type="ECO:0000313" key="2">
    <source>
        <dbReference type="EnsemblMetazoa" id="SMAR000104-PA"/>
    </source>
</evidence>
<protein>
    <submittedName>
        <fullName evidence="2">Uncharacterized protein</fullName>
    </submittedName>
</protein>
<dbReference type="HOGENOM" id="CLU_1519737_0_0_1"/>